<dbReference type="GO" id="GO:0016887">
    <property type="term" value="F:ATP hydrolysis activity"/>
    <property type="evidence" value="ECO:0007669"/>
    <property type="project" value="InterPro"/>
</dbReference>
<dbReference type="PANTHER" id="PTHR43790:SF9">
    <property type="entry name" value="GALACTOFURANOSE TRANSPORTER ATP-BINDING PROTEIN YTFR"/>
    <property type="match status" value="1"/>
</dbReference>
<dbReference type="InterPro" id="IPR003439">
    <property type="entry name" value="ABC_transporter-like_ATP-bd"/>
</dbReference>
<proteinExistence type="predicted"/>
<organism evidence="10 11">
    <name type="scientific">Gaiella occulta</name>
    <dbReference type="NCBI Taxonomy" id="1002870"/>
    <lineage>
        <taxon>Bacteria</taxon>
        <taxon>Bacillati</taxon>
        <taxon>Actinomycetota</taxon>
        <taxon>Thermoleophilia</taxon>
        <taxon>Gaiellales</taxon>
        <taxon>Gaiellaceae</taxon>
        <taxon>Gaiella</taxon>
    </lineage>
</organism>
<dbReference type="GO" id="GO:0005524">
    <property type="term" value="F:ATP binding"/>
    <property type="evidence" value="ECO:0007669"/>
    <property type="project" value="UniProtKB-KW"/>
</dbReference>
<dbReference type="RefSeq" id="WP_220150377.1">
    <property type="nucleotide sequence ID" value="NZ_QQZY01000001.1"/>
</dbReference>
<dbReference type="Gene3D" id="3.40.50.300">
    <property type="entry name" value="P-loop containing nucleotide triphosphate hydrolases"/>
    <property type="match status" value="2"/>
</dbReference>
<comment type="subcellular location">
    <subcellularLocation>
        <location evidence="1">Cell membrane</location>
        <topology evidence="1">Peripheral membrane protein</topology>
    </subcellularLocation>
</comment>
<dbReference type="PROSITE" id="PS00211">
    <property type="entry name" value="ABC_TRANSPORTER_1"/>
    <property type="match status" value="2"/>
</dbReference>
<keyword evidence="5" id="KW-0547">Nucleotide-binding</keyword>
<dbReference type="PANTHER" id="PTHR43790">
    <property type="entry name" value="CARBOHYDRATE TRANSPORT ATP-BINDING PROTEIN MG119-RELATED"/>
    <property type="match status" value="1"/>
</dbReference>
<dbReference type="Pfam" id="PF00005">
    <property type="entry name" value="ABC_tran"/>
    <property type="match status" value="2"/>
</dbReference>
<evidence type="ECO:0000313" key="11">
    <source>
        <dbReference type="Proteomes" id="UP000254134"/>
    </source>
</evidence>
<dbReference type="FunFam" id="3.40.50.300:FF:000127">
    <property type="entry name" value="Ribose import ATP-binding protein RbsA"/>
    <property type="match status" value="1"/>
</dbReference>
<feature type="domain" description="ABC transporter" evidence="9">
    <location>
        <begin position="18"/>
        <end position="251"/>
    </location>
</feature>
<gene>
    <name evidence="10" type="ORF">Gocc_0222</name>
</gene>
<dbReference type="Proteomes" id="UP000254134">
    <property type="component" value="Unassembled WGS sequence"/>
</dbReference>
<reference evidence="10 11" key="1">
    <citation type="submission" date="2018-07" db="EMBL/GenBank/DDBJ databases">
        <title>High-quality-draft genome sequence of Gaiella occulta.</title>
        <authorList>
            <person name="Severino R."/>
            <person name="Froufe H.J.C."/>
            <person name="Rainey F.A."/>
            <person name="Barroso C."/>
            <person name="Albuquerque L."/>
            <person name="Lobo-Da-Cunha A."/>
            <person name="Da Costa M.S."/>
            <person name="Egas C."/>
        </authorList>
    </citation>
    <scope>NUCLEOTIDE SEQUENCE [LARGE SCALE GENOMIC DNA]</scope>
    <source>
        <strain evidence="10 11">F2-233</strain>
    </source>
</reference>
<evidence type="ECO:0000256" key="8">
    <source>
        <dbReference type="ARBA" id="ARBA00023136"/>
    </source>
</evidence>
<dbReference type="GO" id="GO:0005886">
    <property type="term" value="C:plasma membrane"/>
    <property type="evidence" value="ECO:0007669"/>
    <property type="project" value="UniProtKB-SubCell"/>
</dbReference>
<protein>
    <submittedName>
        <fullName evidence="10">ABC-type putative transport system ATPase component</fullName>
    </submittedName>
</protein>
<evidence type="ECO:0000256" key="1">
    <source>
        <dbReference type="ARBA" id="ARBA00004202"/>
    </source>
</evidence>
<dbReference type="EMBL" id="QQZY01000001">
    <property type="protein sequence ID" value="RDI75803.1"/>
    <property type="molecule type" value="Genomic_DNA"/>
</dbReference>
<keyword evidence="2" id="KW-0813">Transport</keyword>
<evidence type="ECO:0000256" key="7">
    <source>
        <dbReference type="ARBA" id="ARBA00022967"/>
    </source>
</evidence>
<evidence type="ECO:0000256" key="5">
    <source>
        <dbReference type="ARBA" id="ARBA00022741"/>
    </source>
</evidence>
<dbReference type="SUPFAM" id="SSF52540">
    <property type="entry name" value="P-loop containing nucleoside triphosphate hydrolases"/>
    <property type="match status" value="2"/>
</dbReference>
<evidence type="ECO:0000256" key="6">
    <source>
        <dbReference type="ARBA" id="ARBA00022840"/>
    </source>
</evidence>
<keyword evidence="8" id="KW-0472">Membrane</keyword>
<dbReference type="AlphaFoldDB" id="A0A7M2Z274"/>
<evidence type="ECO:0000256" key="2">
    <source>
        <dbReference type="ARBA" id="ARBA00022448"/>
    </source>
</evidence>
<name>A0A7M2Z274_9ACTN</name>
<dbReference type="CDD" id="cd03216">
    <property type="entry name" value="ABC_Carb_Monos_I"/>
    <property type="match status" value="1"/>
</dbReference>
<feature type="domain" description="ABC transporter" evidence="9">
    <location>
        <begin position="268"/>
        <end position="508"/>
    </location>
</feature>
<dbReference type="InterPro" id="IPR027417">
    <property type="entry name" value="P-loop_NTPase"/>
</dbReference>
<reference evidence="11" key="2">
    <citation type="journal article" date="2019" name="MicrobiologyOpen">
        <title>High-quality draft genome sequence of Gaiella occulta isolated from a 150 meter deep mineral water borehole and comparison with the genome sequences of other deep-branching lineages of the phylum Actinobacteria.</title>
        <authorList>
            <person name="Severino R."/>
            <person name="Froufe H.J.C."/>
            <person name="Barroso C."/>
            <person name="Albuquerque L."/>
            <person name="Lobo-da-Cunha A."/>
            <person name="da Costa M.S."/>
            <person name="Egas C."/>
        </authorList>
    </citation>
    <scope>NUCLEOTIDE SEQUENCE [LARGE SCALE GENOMIC DNA]</scope>
    <source>
        <strain evidence="11">F2-233</strain>
    </source>
</reference>
<keyword evidence="7" id="KW-1278">Translocase</keyword>
<evidence type="ECO:0000313" key="10">
    <source>
        <dbReference type="EMBL" id="RDI75803.1"/>
    </source>
</evidence>
<evidence type="ECO:0000256" key="4">
    <source>
        <dbReference type="ARBA" id="ARBA00022737"/>
    </source>
</evidence>
<dbReference type="InterPro" id="IPR050107">
    <property type="entry name" value="ABC_carbohydrate_import_ATPase"/>
</dbReference>
<accession>A0A7M2Z274</accession>
<keyword evidence="6" id="KW-0067">ATP-binding</keyword>
<evidence type="ECO:0000256" key="3">
    <source>
        <dbReference type="ARBA" id="ARBA00022475"/>
    </source>
</evidence>
<dbReference type="CDD" id="cd03215">
    <property type="entry name" value="ABC_Carb_Monos_II"/>
    <property type="match status" value="1"/>
</dbReference>
<dbReference type="SMART" id="SM00382">
    <property type="entry name" value="AAA"/>
    <property type="match status" value="2"/>
</dbReference>
<dbReference type="InterPro" id="IPR017871">
    <property type="entry name" value="ABC_transporter-like_CS"/>
</dbReference>
<keyword evidence="11" id="KW-1185">Reference proteome</keyword>
<dbReference type="PROSITE" id="PS50893">
    <property type="entry name" value="ABC_TRANSPORTER_2"/>
    <property type="match status" value="2"/>
</dbReference>
<dbReference type="InterPro" id="IPR003593">
    <property type="entry name" value="AAA+_ATPase"/>
</dbReference>
<keyword evidence="3" id="KW-1003">Cell membrane</keyword>
<comment type="caution">
    <text evidence="10">The sequence shown here is derived from an EMBL/GenBank/DDBJ whole genome shotgun (WGS) entry which is preliminary data.</text>
</comment>
<keyword evidence="4" id="KW-0677">Repeat</keyword>
<sequence length="512" mass="54541">MTSANLGSTVGGDDPPTVELRGVTKRFGNVVANDDVHLSVRRGEVHALLGENGAGKTTLMRILYGLARPDAGVTLIDGRPLTIHSPKDAIAAGIGMVTQHFALVKPMTVTENVVLGGTDGVRVRLDVAARSVKGASERFGIRVDPLARVGALSVGEQQRVEILKALYRDCRVLILDEPTAVLVPQEVEALFATLRRLCADGIAVVFISHKLHEVREISARVTVLRRGAVVGTYATADVDDRELATLMVGRTIRPLQRPAASVSGATVLRVEGVSAEGRQRLPALRRVSFEVRRGEVLGVAGVSGNGQTELVNVLCGMQQPTEGVIAVDDVDITGSTPAEVVDAGVGRIPEDRHAAVVGELSVAQNLALEHLAEFRQGIRLDERRMRQHAEALIDRFAIKARPEDPVDTLSGGNLQKVVLARVLSRDPKVIVVSQPTRGLDLGATEYVHGELLAQRQRGAGVLLVSEDMDEILALSDRLIVVYEGVIVGEVSAAQADPERLGLLMAGLAGRAA</sequence>
<evidence type="ECO:0000259" key="9">
    <source>
        <dbReference type="PROSITE" id="PS50893"/>
    </source>
</evidence>